<feature type="domain" description="HTH lysR-type" evidence="5">
    <location>
        <begin position="1"/>
        <end position="20"/>
    </location>
</feature>
<keyword evidence="7" id="KW-1185">Reference proteome</keyword>
<name>A0A917X4B1_9ACTN</name>
<dbReference type="CDD" id="cd08423">
    <property type="entry name" value="PBP2_LTTR_like_6"/>
    <property type="match status" value="1"/>
</dbReference>
<dbReference type="PROSITE" id="PS50931">
    <property type="entry name" value="HTH_LYSR"/>
    <property type="match status" value="1"/>
</dbReference>
<dbReference type="PANTHER" id="PTHR30346:SF29">
    <property type="entry name" value="LYSR SUBSTRATE-BINDING"/>
    <property type="match status" value="1"/>
</dbReference>
<keyword evidence="2" id="KW-0805">Transcription regulation</keyword>
<evidence type="ECO:0000256" key="1">
    <source>
        <dbReference type="ARBA" id="ARBA00009437"/>
    </source>
</evidence>
<evidence type="ECO:0000313" key="7">
    <source>
        <dbReference type="Proteomes" id="UP000608890"/>
    </source>
</evidence>
<dbReference type="InterPro" id="IPR000847">
    <property type="entry name" value="LysR_HTH_N"/>
</dbReference>
<organism evidence="6 7">
    <name type="scientific">Micromonospora sonchi</name>
    <dbReference type="NCBI Taxonomy" id="1763543"/>
    <lineage>
        <taxon>Bacteria</taxon>
        <taxon>Bacillati</taxon>
        <taxon>Actinomycetota</taxon>
        <taxon>Actinomycetes</taxon>
        <taxon>Micromonosporales</taxon>
        <taxon>Micromonosporaceae</taxon>
        <taxon>Micromonospora</taxon>
    </lineage>
</organism>
<sequence length="271" mass="29168">MERYLKTPLLVRGRRGIQLSQAGLVLLRHSEQILTAVSLAEAEVEAVAGLRAGRIRVASFPSAAAALLPQTFAAIKAEHPGLSIEMVEANPPRAFELLRSGECDLAVVYSRSTGGEVTEEVPLEENEVLTPLLVERVHVALPASHEAAARRWVNLGDLEDATWIAGCALCRSHLLRACRAVGFSPRIGFQTNDYLALHRLAALGLGVALVPELMHAVAPSDSALVLRPLEPLNTRRVGAVTTEALMHLPGVQRMLEELQRSARDLGLAEAG</sequence>
<keyword evidence="3" id="KW-0238">DNA-binding</keyword>
<keyword evidence="4" id="KW-0804">Transcription</keyword>
<gene>
    <name evidence="6" type="ORF">GCM10011608_54470</name>
</gene>
<proteinExistence type="inferred from homology"/>
<evidence type="ECO:0000256" key="2">
    <source>
        <dbReference type="ARBA" id="ARBA00023015"/>
    </source>
</evidence>
<dbReference type="AlphaFoldDB" id="A0A917X4B1"/>
<dbReference type="PANTHER" id="PTHR30346">
    <property type="entry name" value="TRANSCRIPTIONAL DUAL REGULATOR HCAR-RELATED"/>
    <property type="match status" value="1"/>
</dbReference>
<dbReference type="GO" id="GO:0003700">
    <property type="term" value="F:DNA-binding transcription factor activity"/>
    <property type="evidence" value="ECO:0007669"/>
    <property type="project" value="InterPro"/>
</dbReference>
<dbReference type="Pfam" id="PF03466">
    <property type="entry name" value="LysR_substrate"/>
    <property type="match status" value="1"/>
</dbReference>
<dbReference type="InterPro" id="IPR036390">
    <property type="entry name" value="WH_DNA-bd_sf"/>
</dbReference>
<dbReference type="GO" id="GO:0032993">
    <property type="term" value="C:protein-DNA complex"/>
    <property type="evidence" value="ECO:0007669"/>
    <property type="project" value="TreeGrafter"/>
</dbReference>
<evidence type="ECO:0000256" key="3">
    <source>
        <dbReference type="ARBA" id="ARBA00023125"/>
    </source>
</evidence>
<dbReference type="EMBL" id="BMNB01000037">
    <property type="protein sequence ID" value="GGM62435.1"/>
    <property type="molecule type" value="Genomic_DNA"/>
</dbReference>
<dbReference type="InterPro" id="IPR036388">
    <property type="entry name" value="WH-like_DNA-bd_sf"/>
</dbReference>
<evidence type="ECO:0000313" key="6">
    <source>
        <dbReference type="EMBL" id="GGM62435.1"/>
    </source>
</evidence>
<comment type="caution">
    <text evidence="6">The sequence shown here is derived from an EMBL/GenBank/DDBJ whole genome shotgun (WGS) entry which is preliminary data.</text>
</comment>
<dbReference type="InterPro" id="IPR005119">
    <property type="entry name" value="LysR_subst-bd"/>
</dbReference>
<dbReference type="GO" id="GO:0003677">
    <property type="term" value="F:DNA binding"/>
    <property type="evidence" value="ECO:0007669"/>
    <property type="project" value="UniProtKB-KW"/>
</dbReference>
<dbReference type="Gene3D" id="1.10.10.10">
    <property type="entry name" value="Winged helix-like DNA-binding domain superfamily/Winged helix DNA-binding domain"/>
    <property type="match status" value="1"/>
</dbReference>
<evidence type="ECO:0000259" key="5">
    <source>
        <dbReference type="PROSITE" id="PS50931"/>
    </source>
</evidence>
<accession>A0A917X4B1</accession>
<protein>
    <submittedName>
        <fullName evidence="6">LysR family transcriptional regulator</fullName>
    </submittedName>
</protein>
<dbReference type="SUPFAM" id="SSF46785">
    <property type="entry name" value="Winged helix' DNA-binding domain"/>
    <property type="match status" value="1"/>
</dbReference>
<dbReference type="Gene3D" id="3.40.190.10">
    <property type="entry name" value="Periplasmic binding protein-like II"/>
    <property type="match status" value="2"/>
</dbReference>
<reference evidence="6" key="2">
    <citation type="submission" date="2020-09" db="EMBL/GenBank/DDBJ databases">
        <authorList>
            <person name="Sun Q."/>
            <person name="Zhou Y."/>
        </authorList>
    </citation>
    <scope>NUCLEOTIDE SEQUENCE</scope>
    <source>
        <strain evidence="6">CGMCC 4.7312</strain>
    </source>
</reference>
<evidence type="ECO:0000256" key="4">
    <source>
        <dbReference type="ARBA" id="ARBA00023163"/>
    </source>
</evidence>
<dbReference type="SUPFAM" id="SSF53850">
    <property type="entry name" value="Periplasmic binding protein-like II"/>
    <property type="match status" value="1"/>
</dbReference>
<reference evidence="6" key="1">
    <citation type="journal article" date="2014" name="Int. J. Syst. Evol. Microbiol.">
        <title>Complete genome sequence of Corynebacterium casei LMG S-19264T (=DSM 44701T), isolated from a smear-ripened cheese.</title>
        <authorList>
            <consortium name="US DOE Joint Genome Institute (JGI-PGF)"/>
            <person name="Walter F."/>
            <person name="Albersmeier A."/>
            <person name="Kalinowski J."/>
            <person name="Ruckert C."/>
        </authorList>
    </citation>
    <scope>NUCLEOTIDE SEQUENCE</scope>
    <source>
        <strain evidence="6">CGMCC 4.7312</strain>
    </source>
</reference>
<dbReference type="Proteomes" id="UP000608890">
    <property type="component" value="Unassembled WGS sequence"/>
</dbReference>
<comment type="similarity">
    <text evidence="1">Belongs to the LysR transcriptional regulatory family.</text>
</comment>